<accession>A0A495SMU7</accession>
<comment type="caution">
    <text evidence="2">The sequence shown here is derived from an EMBL/GenBank/DDBJ whole genome shotgun (WGS) entry which is preliminary data.</text>
</comment>
<evidence type="ECO:0000313" key="3">
    <source>
        <dbReference type="Proteomes" id="UP000272428"/>
    </source>
</evidence>
<feature type="domain" description="Glycosyltransferase 2-like" evidence="1">
    <location>
        <begin position="4"/>
        <end position="166"/>
    </location>
</feature>
<organism evidence="2 3">
    <name type="scientific">Chryseobacterium defluvii</name>
    <dbReference type="NCBI Taxonomy" id="160396"/>
    <lineage>
        <taxon>Bacteria</taxon>
        <taxon>Pseudomonadati</taxon>
        <taxon>Bacteroidota</taxon>
        <taxon>Flavobacteriia</taxon>
        <taxon>Flavobacteriales</taxon>
        <taxon>Weeksellaceae</taxon>
        <taxon>Chryseobacterium group</taxon>
        <taxon>Chryseobacterium</taxon>
    </lineage>
</organism>
<evidence type="ECO:0000313" key="2">
    <source>
        <dbReference type="EMBL" id="RKT00852.1"/>
    </source>
</evidence>
<name>A0A495SMU7_9FLAO</name>
<evidence type="ECO:0000259" key="1">
    <source>
        <dbReference type="Pfam" id="PF00535"/>
    </source>
</evidence>
<keyword evidence="2" id="KW-0808">Transferase</keyword>
<dbReference type="GO" id="GO:0016758">
    <property type="term" value="F:hexosyltransferase activity"/>
    <property type="evidence" value="ECO:0007669"/>
    <property type="project" value="UniProtKB-ARBA"/>
</dbReference>
<dbReference type="RefSeq" id="WP_121459813.1">
    <property type="nucleotide sequence ID" value="NZ_RBXB01000001.1"/>
</dbReference>
<dbReference type="EMBL" id="RBXB01000001">
    <property type="protein sequence ID" value="RKT00852.1"/>
    <property type="molecule type" value="Genomic_DNA"/>
</dbReference>
<dbReference type="Proteomes" id="UP000272428">
    <property type="component" value="Unassembled WGS sequence"/>
</dbReference>
<dbReference type="InterPro" id="IPR001173">
    <property type="entry name" value="Glyco_trans_2-like"/>
</dbReference>
<dbReference type="Pfam" id="PF00535">
    <property type="entry name" value="Glycos_transf_2"/>
    <property type="match status" value="1"/>
</dbReference>
<reference evidence="2 3" key="1">
    <citation type="submission" date="2018-10" db="EMBL/GenBank/DDBJ databases">
        <title>Genomic Encyclopedia of Archaeal and Bacterial Type Strains, Phase II (KMG-II): from individual species to whole genera.</title>
        <authorList>
            <person name="Goeker M."/>
        </authorList>
    </citation>
    <scope>NUCLEOTIDE SEQUENCE [LARGE SCALE GENOMIC DNA]</scope>
    <source>
        <strain evidence="2 3">DSM 14219</strain>
    </source>
</reference>
<gene>
    <name evidence="2" type="ORF">BCF58_0053</name>
</gene>
<dbReference type="InterPro" id="IPR029044">
    <property type="entry name" value="Nucleotide-diphossugar_trans"/>
</dbReference>
<dbReference type="AlphaFoldDB" id="A0A495SMU7"/>
<proteinExistence type="predicted"/>
<dbReference type="SUPFAM" id="SSF53448">
    <property type="entry name" value="Nucleotide-diphospho-sugar transferases"/>
    <property type="match status" value="1"/>
</dbReference>
<dbReference type="PANTHER" id="PTHR22916">
    <property type="entry name" value="GLYCOSYLTRANSFERASE"/>
    <property type="match status" value="1"/>
</dbReference>
<dbReference type="OrthoDB" id="396512at2"/>
<sequence>MKISIVTAYYNRKALFIKTLESIQRQLKDHDFDLELIAVDDASNEEERLEDLVGEFPFLKIIRLKKKNKWYKNSCIPFNVGFKASKGDLIILQNPECLHFGNILKYTSENLVNNKYLSFGCYSLDEEPTDNIDGYISHPEKMEKLIQENNVENTQDGSNSWYNHSVIRPVAYHFCCAITREDLFDLGGFDPAYAEGVAYDDNEFLHRIKLKKMQIEIIDNEIVLHQNHYRRKSSLNNTVSLNEKELKKRSALLYKNEMLFKNYTLHKNTWKVDGLSGNILKRDLLTRLKSFFKSK</sequence>
<protein>
    <submittedName>
        <fullName evidence="2">GT2 family glycosyltransferase</fullName>
    </submittedName>
</protein>
<keyword evidence="3" id="KW-1185">Reference proteome</keyword>
<dbReference type="Gene3D" id="3.90.550.10">
    <property type="entry name" value="Spore Coat Polysaccharide Biosynthesis Protein SpsA, Chain A"/>
    <property type="match status" value="1"/>
</dbReference>